<dbReference type="STRING" id="1408163.A0A0F4YZC3"/>
<dbReference type="GO" id="GO:0000976">
    <property type="term" value="F:transcription cis-regulatory region binding"/>
    <property type="evidence" value="ECO:0007669"/>
    <property type="project" value="InterPro"/>
</dbReference>
<dbReference type="PANTHER" id="PTHR40621">
    <property type="entry name" value="TRANSCRIPTION FACTOR KAPC-RELATED"/>
    <property type="match status" value="1"/>
</dbReference>
<accession>A0A0F4YZC3</accession>
<dbReference type="InterPro" id="IPR046347">
    <property type="entry name" value="bZIP_sf"/>
</dbReference>
<protein>
    <recommendedName>
        <fullName evidence="5">BZIP domain-containing protein</fullName>
    </recommendedName>
</protein>
<dbReference type="SMART" id="SM00338">
    <property type="entry name" value="BRLZ"/>
    <property type="match status" value="1"/>
</dbReference>
<dbReference type="Pfam" id="PF00170">
    <property type="entry name" value="bZIP_1"/>
    <property type="match status" value="1"/>
</dbReference>
<keyword evidence="3" id="KW-0175">Coiled coil</keyword>
<reference evidence="6 7" key="1">
    <citation type="submission" date="2015-04" db="EMBL/GenBank/DDBJ databases">
        <authorList>
            <person name="Heijne W.H."/>
            <person name="Fedorova N.D."/>
            <person name="Nierman W.C."/>
            <person name="Vollebregt A.W."/>
            <person name="Zhao Z."/>
            <person name="Wu L."/>
            <person name="Kumar M."/>
            <person name="Stam H."/>
            <person name="van den Berg M.A."/>
            <person name="Pel H.J."/>
        </authorList>
    </citation>
    <scope>NUCLEOTIDE SEQUENCE [LARGE SCALE GENOMIC DNA]</scope>
    <source>
        <strain evidence="6 7">CBS 393.64</strain>
    </source>
</reference>
<dbReference type="AlphaFoldDB" id="A0A0F4YZC3"/>
<dbReference type="PANTHER" id="PTHR40621:SF6">
    <property type="entry name" value="AP-1-LIKE TRANSCRIPTION FACTOR YAP1-RELATED"/>
    <property type="match status" value="1"/>
</dbReference>
<dbReference type="Proteomes" id="UP000053958">
    <property type="component" value="Unassembled WGS sequence"/>
</dbReference>
<evidence type="ECO:0000313" key="7">
    <source>
        <dbReference type="Proteomes" id="UP000053958"/>
    </source>
</evidence>
<organism evidence="6 7">
    <name type="scientific">Rasamsonia emersonii (strain ATCC 16479 / CBS 393.64 / IMI 116815)</name>
    <dbReference type="NCBI Taxonomy" id="1408163"/>
    <lineage>
        <taxon>Eukaryota</taxon>
        <taxon>Fungi</taxon>
        <taxon>Dikarya</taxon>
        <taxon>Ascomycota</taxon>
        <taxon>Pezizomycotina</taxon>
        <taxon>Eurotiomycetes</taxon>
        <taxon>Eurotiomycetidae</taxon>
        <taxon>Eurotiales</taxon>
        <taxon>Trichocomaceae</taxon>
        <taxon>Rasamsonia</taxon>
    </lineage>
</organism>
<evidence type="ECO:0000259" key="5">
    <source>
        <dbReference type="PROSITE" id="PS50217"/>
    </source>
</evidence>
<dbReference type="GO" id="GO:0001228">
    <property type="term" value="F:DNA-binding transcription activator activity, RNA polymerase II-specific"/>
    <property type="evidence" value="ECO:0007669"/>
    <property type="project" value="TreeGrafter"/>
</dbReference>
<gene>
    <name evidence="6" type="ORF">T310_2334</name>
</gene>
<dbReference type="RefSeq" id="XP_013330229.1">
    <property type="nucleotide sequence ID" value="XM_013474775.1"/>
</dbReference>
<evidence type="ECO:0000256" key="1">
    <source>
        <dbReference type="ARBA" id="ARBA00004123"/>
    </source>
</evidence>
<evidence type="ECO:0000256" key="4">
    <source>
        <dbReference type="SAM" id="MobiDB-lite"/>
    </source>
</evidence>
<dbReference type="GeneID" id="25314685"/>
<dbReference type="InterPro" id="IPR004827">
    <property type="entry name" value="bZIP"/>
</dbReference>
<dbReference type="GO" id="GO:0090575">
    <property type="term" value="C:RNA polymerase II transcription regulator complex"/>
    <property type="evidence" value="ECO:0007669"/>
    <property type="project" value="TreeGrafter"/>
</dbReference>
<feature type="region of interest" description="Disordered" evidence="4">
    <location>
        <begin position="53"/>
        <end position="79"/>
    </location>
</feature>
<keyword evidence="7" id="KW-1185">Reference proteome</keyword>
<name>A0A0F4YZC3_RASE3</name>
<dbReference type="CDD" id="cd14688">
    <property type="entry name" value="bZIP_YAP"/>
    <property type="match status" value="1"/>
</dbReference>
<keyword evidence="2" id="KW-0539">Nucleus</keyword>
<sequence length="196" mass="22596">MPVPFPAFCDLNSDSSNPNSPVQNNKPVLFPVGSLSYNVPLYEGGPMELYTPLGEKMPLTTNTTAEGQNRRRKSNTAKDPETIANMQFVSDIFNLYILRLLFITPADIFSSHNQRRRAQNRASQRAFRERKERHLKSVESQLHNLQSLHHDLLQSYNQQAEEVARLKQRIQELTSEIEKLRNDVRYDSVPEHALHL</sequence>
<dbReference type="SUPFAM" id="SSF57959">
    <property type="entry name" value="Leucine zipper domain"/>
    <property type="match status" value="1"/>
</dbReference>
<feature type="domain" description="BZIP" evidence="5">
    <location>
        <begin position="110"/>
        <end position="173"/>
    </location>
</feature>
<dbReference type="OrthoDB" id="2593073at2759"/>
<dbReference type="PROSITE" id="PS50217">
    <property type="entry name" value="BZIP"/>
    <property type="match status" value="1"/>
</dbReference>
<dbReference type="InterPro" id="IPR050936">
    <property type="entry name" value="AP-1-like"/>
</dbReference>
<dbReference type="EMBL" id="LASV01000093">
    <property type="protein sequence ID" value="KKA23617.1"/>
    <property type="molecule type" value="Genomic_DNA"/>
</dbReference>
<evidence type="ECO:0000313" key="6">
    <source>
        <dbReference type="EMBL" id="KKA23617.1"/>
    </source>
</evidence>
<dbReference type="PROSITE" id="PS00036">
    <property type="entry name" value="BZIP_BASIC"/>
    <property type="match status" value="1"/>
</dbReference>
<evidence type="ECO:0000256" key="3">
    <source>
        <dbReference type="SAM" id="Coils"/>
    </source>
</evidence>
<comment type="caution">
    <text evidence="6">The sequence shown here is derived from an EMBL/GenBank/DDBJ whole genome shotgun (WGS) entry which is preliminary data.</text>
</comment>
<evidence type="ECO:0000256" key="2">
    <source>
        <dbReference type="ARBA" id="ARBA00023242"/>
    </source>
</evidence>
<feature type="coiled-coil region" evidence="3">
    <location>
        <begin position="128"/>
        <end position="183"/>
    </location>
</feature>
<dbReference type="Gene3D" id="1.20.5.170">
    <property type="match status" value="1"/>
</dbReference>
<proteinExistence type="predicted"/>
<comment type="subcellular location">
    <subcellularLocation>
        <location evidence="1">Nucleus</location>
    </subcellularLocation>
</comment>